<comment type="caution">
    <text evidence="1">The sequence shown here is derived from an EMBL/GenBank/DDBJ whole genome shotgun (WGS) entry which is preliminary data.</text>
</comment>
<dbReference type="AlphaFoldDB" id="L9X362"/>
<dbReference type="EMBL" id="AOIB01000028">
    <property type="protein sequence ID" value="ELY56214.1"/>
    <property type="molecule type" value="Genomic_DNA"/>
</dbReference>
<dbReference type="Proteomes" id="UP000011688">
    <property type="component" value="Unassembled WGS sequence"/>
</dbReference>
<evidence type="ECO:0000313" key="2">
    <source>
        <dbReference type="Proteomes" id="UP000011688"/>
    </source>
</evidence>
<evidence type="ECO:0000313" key="1">
    <source>
        <dbReference type="EMBL" id="ELY56214.1"/>
    </source>
</evidence>
<organism evidence="1 2">
    <name type="scientific">Natronococcus amylolyticus DSM 10524</name>
    <dbReference type="NCBI Taxonomy" id="1227497"/>
    <lineage>
        <taxon>Archaea</taxon>
        <taxon>Methanobacteriati</taxon>
        <taxon>Methanobacteriota</taxon>
        <taxon>Stenosarchaea group</taxon>
        <taxon>Halobacteria</taxon>
        <taxon>Halobacteriales</taxon>
        <taxon>Natrialbaceae</taxon>
        <taxon>Natronococcus</taxon>
    </lineage>
</organism>
<gene>
    <name evidence="1" type="ORF">C491_14742</name>
</gene>
<proteinExistence type="predicted"/>
<protein>
    <submittedName>
        <fullName evidence="1">Uncharacterized protein</fullName>
    </submittedName>
</protein>
<name>L9X362_9EURY</name>
<accession>L9X362</accession>
<reference evidence="1 2" key="1">
    <citation type="journal article" date="2014" name="PLoS Genet.">
        <title>Phylogenetically driven sequencing of extremely halophilic archaea reveals strategies for static and dynamic osmo-response.</title>
        <authorList>
            <person name="Becker E.A."/>
            <person name="Seitzer P.M."/>
            <person name="Tritt A."/>
            <person name="Larsen D."/>
            <person name="Krusor M."/>
            <person name="Yao A.I."/>
            <person name="Wu D."/>
            <person name="Madern D."/>
            <person name="Eisen J.A."/>
            <person name="Darling A.E."/>
            <person name="Facciotti M.T."/>
        </authorList>
    </citation>
    <scope>NUCLEOTIDE SEQUENCE [LARGE SCALE GENOMIC DNA]</scope>
    <source>
        <strain evidence="1 2">DSM 10524</strain>
    </source>
</reference>
<sequence>MGASVLICYWMIEMNYRKLLICSRILEVLELNGLHRISDAKLYRVALSGRNYFRQSPLDSAKF</sequence>
<keyword evidence="2" id="KW-1185">Reference proteome</keyword>